<dbReference type="EMBL" id="MUHG01000034">
    <property type="protein sequence ID" value="OXB15350.1"/>
    <property type="molecule type" value="Genomic_DNA"/>
</dbReference>
<evidence type="ECO:0000313" key="4">
    <source>
        <dbReference type="Proteomes" id="UP000198319"/>
    </source>
</evidence>
<comment type="caution">
    <text evidence="1">The sequence shown here is derived from an EMBL/GenBank/DDBJ whole genome shotgun (WGS) entry which is preliminary data.</text>
</comment>
<name>A0A1S1J8W9_9FLAO</name>
<reference evidence="2 4" key="3">
    <citation type="submission" date="2016-11" db="EMBL/GenBank/DDBJ databases">
        <title>Whole genomes of Flavobacteriaceae.</title>
        <authorList>
            <person name="Stine C."/>
            <person name="Li C."/>
            <person name="Tadesse D."/>
        </authorList>
    </citation>
    <scope>NUCLEOTIDE SEQUENCE [LARGE SCALE GENOMIC DNA]</scope>
    <source>
        <strain evidence="2 4">ATCC BAA-2541</strain>
    </source>
</reference>
<evidence type="ECO:0008006" key="5">
    <source>
        <dbReference type="Google" id="ProtNLM"/>
    </source>
</evidence>
<sequence>MNTEVHCYPQSIILLAVYFKVRFTLSYRDIEEIMKIRAVIVVYARIQHCAYADLNARNSYFRTFRDLCFAVEKIKFFYF</sequence>
<dbReference type="AlphaFoldDB" id="A0A1S1J8W9"/>
<proteinExistence type="predicted"/>
<evidence type="ECO:0000313" key="3">
    <source>
        <dbReference type="Proteomes" id="UP000180252"/>
    </source>
</evidence>
<dbReference type="Proteomes" id="UP000198319">
    <property type="component" value="Unassembled WGS sequence"/>
</dbReference>
<accession>A0A1S1J8W9</accession>
<evidence type="ECO:0000313" key="2">
    <source>
        <dbReference type="EMBL" id="OXB15350.1"/>
    </source>
</evidence>
<reference evidence="1" key="2">
    <citation type="submission" date="2016-09" db="EMBL/GenBank/DDBJ databases">
        <authorList>
            <person name="Capua I."/>
            <person name="De Benedictis P."/>
            <person name="Joannis T."/>
            <person name="Lombin L.H."/>
            <person name="Cattoli G."/>
        </authorList>
    </citation>
    <scope>NUCLEOTIDE SEQUENCE [LARGE SCALE GENOMIC DNA]</scope>
    <source>
        <strain evidence="1">MSU</strain>
    </source>
</reference>
<dbReference type="EMBL" id="MIKE01000004">
    <property type="protein sequence ID" value="OHT47127.1"/>
    <property type="molecule type" value="Genomic_DNA"/>
</dbReference>
<dbReference type="Proteomes" id="UP000180252">
    <property type="component" value="Unassembled WGS sequence"/>
</dbReference>
<reference evidence="3" key="1">
    <citation type="submission" date="2016-09" db="EMBL/GenBank/DDBJ databases">
        <authorList>
            <person name="Chen S."/>
            <person name="Walker E."/>
        </authorList>
    </citation>
    <scope>NUCLEOTIDE SEQUENCE [LARGE SCALE GENOMIC DNA]</scope>
    <source>
        <strain evidence="3">MSU</strain>
    </source>
</reference>
<organism evidence="1 3">
    <name type="scientific">Flavobacterium tructae</name>
    <dbReference type="NCBI Taxonomy" id="1114873"/>
    <lineage>
        <taxon>Bacteria</taxon>
        <taxon>Pseudomonadati</taxon>
        <taxon>Bacteroidota</taxon>
        <taxon>Flavobacteriia</taxon>
        <taxon>Flavobacteriales</taxon>
        <taxon>Flavobacteriaceae</taxon>
        <taxon>Flavobacterium</taxon>
    </lineage>
</organism>
<gene>
    <name evidence="2" type="ORF">B0A71_20770</name>
    <name evidence="1" type="ORF">BHE19_21375</name>
</gene>
<keyword evidence="4" id="KW-1185">Reference proteome</keyword>
<protein>
    <recommendedName>
        <fullName evidence="5">Transposase</fullName>
    </recommendedName>
</protein>
<evidence type="ECO:0000313" key="1">
    <source>
        <dbReference type="EMBL" id="OHT47127.1"/>
    </source>
</evidence>